<keyword evidence="3" id="KW-1185">Reference proteome</keyword>
<accession>A0A4P6ZLM1</accession>
<feature type="transmembrane region" description="Helical" evidence="1">
    <location>
        <begin position="54"/>
        <end position="72"/>
    </location>
</feature>
<gene>
    <name evidence="2" type="ORF">ELX58_03005</name>
</gene>
<evidence type="ECO:0000313" key="2">
    <source>
        <dbReference type="EMBL" id="QBP18130.1"/>
    </source>
</evidence>
<feature type="transmembrane region" description="Helical" evidence="1">
    <location>
        <begin position="6"/>
        <end position="22"/>
    </location>
</feature>
<evidence type="ECO:0000256" key="1">
    <source>
        <dbReference type="SAM" id="Phobius"/>
    </source>
</evidence>
<proteinExistence type="predicted"/>
<dbReference type="EMBL" id="CP034726">
    <property type="protein sequence ID" value="QBP18130.1"/>
    <property type="molecule type" value="Genomic_DNA"/>
</dbReference>
<dbReference type="RefSeq" id="WP_133441687.1">
    <property type="nucleotide sequence ID" value="NZ_CP034726.1"/>
</dbReference>
<feature type="transmembrane region" description="Helical" evidence="1">
    <location>
        <begin position="29"/>
        <end position="48"/>
    </location>
</feature>
<evidence type="ECO:0000313" key="3">
    <source>
        <dbReference type="Proteomes" id="UP000294321"/>
    </source>
</evidence>
<keyword evidence="1" id="KW-1133">Transmembrane helix</keyword>
<reference evidence="3" key="1">
    <citation type="submission" date="2018-12" db="EMBL/GenBank/DDBJ databases">
        <title>A new species of lactobacillus.</title>
        <authorList>
            <person name="Jian Y."/>
            <person name="Xin L."/>
            <person name="Hong Z.J."/>
            <person name="Ming L.Z."/>
            <person name="Hong X.Z."/>
        </authorList>
    </citation>
    <scope>NUCLEOTIDE SEQUENCE [LARGE SCALE GENOMIC DNA]</scope>
    <source>
        <strain evidence="3">HSLZ-75</strain>
    </source>
</reference>
<organism evidence="2 3">
    <name type="scientific">Acetilactobacillus jinshanensis</name>
    <dbReference type="NCBI Taxonomy" id="1720083"/>
    <lineage>
        <taxon>Bacteria</taxon>
        <taxon>Bacillati</taxon>
        <taxon>Bacillota</taxon>
        <taxon>Bacilli</taxon>
        <taxon>Lactobacillales</taxon>
        <taxon>Lactobacillaceae</taxon>
        <taxon>Acetilactobacillus</taxon>
    </lineage>
</organism>
<protein>
    <submittedName>
        <fullName evidence="2">Uncharacterized protein</fullName>
    </submittedName>
</protein>
<keyword evidence="1" id="KW-0812">Transmembrane</keyword>
<sequence>MIFNIIKVICVLMAIFAVVTLWQAKIKRLGKVLGSIVVVLIAFSASDVTVETEIMYTLANLIMLMITVAFRIKMKQQHRI</sequence>
<dbReference type="AlphaFoldDB" id="A0A4P6ZLM1"/>
<keyword evidence="1" id="KW-0472">Membrane</keyword>
<name>A0A4P6ZLM1_9LACO</name>
<dbReference type="KEGG" id="lji:ELX58_03005"/>
<dbReference type="Proteomes" id="UP000294321">
    <property type="component" value="Chromosome"/>
</dbReference>